<proteinExistence type="predicted"/>
<name>A0A6A5QBU9_AMPQU</name>
<accession>A0A6A5QBU9</accession>
<keyword evidence="3" id="KW-1185">Reference proteome</keyword>
<reference evidence="2" key="1">
    <citation type="journal article" date="2020" name="Stud. Mycol.">
        <title>101 Dothideomycetes genomes: a test case for predicting lifestyles and emergence of pathogens.</title>
        <authorList>
            <person name="Haridas S."/>
            <person name="Albert R."/>
            <person name="Binder M."/>
            <person name="Bloem J."/>
            <person name="Labutti K."/>
            <person name="Salamov A."/>
            <person name="Andreopoulos B."/>
            <person name="Baker S."/>
            <person name="Barry K."/>
            <person name="Bills G."/>
            <person name="Bluhm B."/>
            <person name="Cannon C."/>
            <person name="Castanera R."/>
            <person name="Culley D."/>
            <person name="Daum C."/>
            <person name="Ezra D."/>
            <person name="Gonzalez J."/>
            <person name="Henrissat B."/>
            <person name="Kuo A."/>
            <person name="Liang C."/>
            <person name="Lipzen A."/>
            <person name="Lutzoni F."/>
            <person name="Magnuson J."/>
            <person name="Mondo S."/>
            <person name="Nolan M."/>
            <person name="Ohm R."/>
            <person name="Pangilinan J."/>
            <person name="Park H.-J."/>
            <person name="Ramirez L."/>
            <person name="Alfaro M."/>
            <person name="Sun H."/>
            <person name="Tritt A."/>
            <person name="Yoshinaga Y."/>
            <person name="Zwiers L.-H."/>
            <person name="Turgeon B."/>
            <person name="Goodwin S."/>
            <person name="Spatafora J."/>
            <person name="Crous P."/>
            <person name="Grigoriev I."/>
        </authorList>
    </citation>
    <scope>NUCLEOTIDE SEQUENCE</scope>
    <source>
        <strain evidence="2">HMLAC05119</strain>
    </source>
</reference>
<protein>
    <submittedName>
        <fullName evidence="2">Uncharacterized protein</fullName>
    </submittedName>
</protein>
<evidence type="ECO:0000256" key="1">
    <source>
        <dbReference type="SAM" id="MobiDB-lite"/>
    </source>
</evidence>
<dbReference type="EMBL" id="ML979141">
    <property type="protein sequence ID" value="KAF1911984.1"/>
    <property type="molecule type" value="Genomic_DNA"/>
</dbReference>
<feature type="compositionally biased region" description="Basic and acidic residues" evidence="1">
    <location>
        <begin position="130"/>
        <end position="139"/>
    </location>
</feature>
<feature type="region of interest" description="Disordered" evidence="1">
    <location>
        <begin position="106"/>
        <end position="143"/>
    </location>
</feature>
<gene>
    <name evidence="2" type="ORF">BDU57DRAFT_75780</name>
</gene>
<evidence type="ECO:0000313" key="3">
    <source>
        <dbReference type="Proteomes" id="UP000800096"/>
    </source>
</evidence>
<dbReference type="Proteomes" id="UP000800096">
    <property type="component" value="Unassembled WGS sequence"/>
</dbReference>
<sequence length="162" mass="17565">MLILGLPPRFDSATCEARTTAANDCADTQLRSQRQHELRDALRTPTCAVAARRPPHMIARDLGPIDTLPLGQTCLSPASVRGPHTIYICSNSALHRQSAHIHTTNAAATGPPRANGSPTQCSAQQGSLCTDERQRDASRHAAPVKLQYIHRNHLARASRPVQ</sequence>
<dbReference type="AlphaFoldDB" id="A0A6A5QBU9"/>
<organism evidence="2 3">
    <name type="scientific">Ampelomyces quisqualis</name>
    <name type="common">Powdery mildew agent</name>
    <dbReference type="NCBI Taxonomy" id="50730"/>
    <lineage>
        <taxon>Eukaryota</taxon>
        <taxon>Fungi</taxon>
        <taxon>Dikarya</taxon>
        <taxon>Ascomycota</taxon>
        <taxon>Pezizomycotina</taxon>
        <taxon>Dothideomycetes</taxon>
        <taxon>Pleosporomycetidae</taxon>
        <taxon>Pleosporales</taxon>
        <taxon>Pleosporineae</taxon>
        <taxon>Phaeosphaeriaceae</taxon>
        <taxon>Ampelomyces</taxon>
    </lineage>
</organism>
<feature type="compositionally biased region" description="Polar residues" evidence="1">
    <location>
        <begin position="116"/>
        <end position="128"/>
    </location>
</feature>
<evidence type="ECO:0000313" key="2">
    <source>
        <dbReference type="EMBL" id="KAF1911984.1"/>
    </source>
</evidence>